<protein>
    <submittedName>
        <fullName evidence="1">Uncharacterized protein</fullName>
    </submittedName>
</protein>
<sequence>MSSESEPTGKTLTFEQMNSRYAGRWVIAEDLGDGTNGIVLGSHPVEELATIMRDKFPGYGSMWSEIKYKFFQAGAQTA</sequence>
<dbReference type="AlphaFoldDB" id="A0A1F5H1G7"/>
<reference evidence="1 2" key="1">
    <citation type="journal article" date="2016" name="Nat. Commun.">
        <title>Thousands of microbial genomes shed light on interconnected biogeochemical processes in an aquifer system.</title>
        <authorList>
            <person name="Anantharaman K."/>
            <person name="Brown C.T."/>
            <person name="Hug L.A."/>
            <person name="Sharon I."/>
            <person name="Castelle C.J."/>
            <person name="Probst A.J."/>
            <person name="Thomas B.C."/>
            <person name="Singh A."/>
            <person name="Wilkins M.J."/>
            <person name="Karaoz U."/>
            <person name="Brodie E.L."/>
            <person name="Williams K.H."/>
            <person name="Hubbard S.S."/>
            <person name="Banfield J.F."/>
        </authorList>
    </citation>
    <scope>NUCLEOTIDE SEQUENCE [LARGE SCALE GENOMIC DNA]</scope>
</reference>
<comment type="caution">
    <text evidence="1">The sequence shown here is derived from an EMBL/GenBank/DDBJ whole genome shotgun (WGS) entry which is preliminary data.</text>
</comment>
<evidence type="ECO:0000313" key="1">
    <source>
        <dbReference type="EMBL" id="OGD97986.1"/>
    </source>
</evidence>
<organism evidence="1 2">
    <name type="scientific">Candidatus Curtissbacteria bacterium RIFCSPHIGHO2_12_41_11</name>
    <dbReference type="NCBI Taxonomy" id="1797718"/>
    <lineage>
        <taxon>Bacteria</taxon>
        <taxon>Candidatus Curtissiibacteriota</taxon>
    </lineage>
</organism>
<gene>
    <name evidence="1" type="ORF">A2W45_01455</name>
</gene>
<accession>A0A1F5H1G7</accession>
<dbReference type="Proteomes" id="UP000178393">
    <property type="component" value="Unassembled WGS sequence"/>
</dbReference>
<evidence type="ECO:0000313" key="2">
    <source>
        <dbReference type="Proteomes" id="UP000178393"/>
    </source>
</evidence>
<name>A0A1F5H1G7_9BACT</name>
<dbReference type="EMBL" id="MFBH01000058">
    <property type="protein sequence ID" value="OGD97986.1"/>
    <property type="molecule type" value="Genomic_DNA"/>
</dbReference>
<proteinExistence type="predicted"/>